<dbReference type="Pfam" id="PF02015">
    <property type="entry name" value="Glyco_hydro_45"/>
    <property type="match status" value="1"/>
</dbReference>
<dbReference type="EMBL" id="CAJPEV010003843">
    <property type="protein sequence ID" value="CAG0900645.1"/>
    <property type="molecule type" value="Genomic_DNA"/>
</dbReference>
<dbReference type="EMBL" id="LR903360">
    <property type="protein sequence ID" value="CAD7251808.1"/>
    <property type="molecule type" value="Genomic_DNA"/>
</dbReference>
<evidence type="ECO:0000313" key="10">
    <source>
        <dbReference type="EMBL" id="CAD7251808.1"/>
    </source>
</evidence>
<evidence type="ECO:0000256" key="8">
    <source>
        <dbReference type="ARBA" id="ARBA00023326"/>
    </source>
</evidence>
<evidence type="ECO:0000256" key="5">
    <source>
        <dbReference type="ARBA" id="ARBA00023001"/>
    </source>
</evidence>
<evidence type="ECO:0000259" key="9">
    <source>
        <dbReference type="Pfam" id="PF02015"/>
    </source>
</evidence>
<sequence length="123" mass="13433">MLPVDVVEVKPSPVKIRNHGPSMTNWPFGFAAATIPGLSEQDRCCACYKLDFTSGPVQGKTMIVQVTNSGGDVNALESSMDASHSGIHHLIEEAIDVVVFLLFKHVMLFLNKFEMDANLDLIS</sequence>
<comment type="catalytic activity">
    <reaction evidence="1">
        <text>Endohydrolysis of (1-&gt;4)-beta-D-glucosidic linkages in cellulose, lichenin and cereal beta-D-glucans.</text>
        <dbReference type="EC" id="3.2.1.4"/>
    </reaction>
</comment>
<reference evidence="10" key="1">
    <citation type="submission" date="2020-11" db="EMBL/GenBank/DDBJ databases">
        <authorList>
            <person name="Tran Van P."/>
        </authorList>
    </citation>
    <scope>NUCLEOTIDE SEQUENCE</scope>
</reference>
<dbReference type="AlphaFoldDB" id="A0A7R9FR51"/>
<keyword evidence="6" id="KW-0119">Carbohydrate metabolism</keyword>
<dbReference type="GO" id="GO:0030245">
    <property type="term" value="P:cellulose catabolic process"/>
    <property type="evidence" value="ECO:0007669"/>
    <property type="project" value="UniProtKB-KW"/>
</dbReference>
<keyword evidence="8" id="KW-0624">Polysaccharide degradation</keyword>
<dbReference type="InterPro" id="IPR000334">
    <property type="entry name" value="Glyco_hydro_45"/>
</dbReference>
<dbReference type="PANTHER" id="PTHR39730">
    <property type="entry name" value="ENDOGLUCANASE 1"/>
    <property type="match status" value="1"/>
</dbReference>
<accession>A0A7R9FR51</accession>
<keyword evidence="7" id="KW-0326">Glycosidase</keyword>
<keyword evidence="11" id="KW-1185">Reference proteome</keyword>
<name>A0A7R9FR51_9CRUS</name>
<comment type="similarity">
    <text evidence="2">Belongs to the glycosyl hydrolase 45 (cellulase K) family.</text>
</comment>
<evidence type="ECO:0000256" key="4">
    <source>
        <dbReference type="ARBA" id="ARBA00022801"/>
    </source>
</evidence>
<keyword evidence="4" id="KW-0378">Hydrolase</keyword>
<protein>
    <recommendedName>
        <fullName evidence="3">cellulase</fullName>
        <ecNumber evidence="3">3.2.1.4</ecNumber>
    </recommendedName>
</protein>
<keyword evidence="5" id="KW-0136">Cellulose degradation</keyword>
<evidence type="ECO:0000256" key="2">
    <source>
        <dbReference type="ARBA" id="ARBA00007793"/>
    </source>
</evidence>
<dbReference type="Gene3D" id="2.40.40.10">
    <property type="entry name" value="RlpA-like domain"/>
    <property type="match status" value="1"/>
</dbReference>
<feature type="domain" description="Glycosyl hydrolases family 45 active site" evidence="9">
    <location>
        <begin position="27"/>
        <end position="77"/>
    </location>
</feature>
<dbReference type="InterPro" id="IPR036908">
    <property type="entry name" value="RlpA-like_sf"/>
</dbReference>
<dbReference type="EC" id="3.2.1.4" evidence="3"/>
<dbReference type="Proteomes" id="UP000677054">
    <property type="component" value="Unassembled WGS sequence"/>
</dbReference>
<evidence type="ECO:0000256" key="7">
    <source>
        <dbReference type="ARBA" id="ARBA00023295"/>
    </source>
</evidence>
<evidence type="ECO:0000256" key="3">
    <source>
        <dbReference type="ARBA" id="ARBA00012601"/>
    </source>
</evidence>
<organism evidence="10">
    <name type="scientific">Darwinula stevensoni</name>
    <dbReference type="NCBI Taxonomy" id="69355"/>
    <lineage>
        <taxon>Eukaryota</taxon>
        <taxon>Metazoa</taxon>
        <taxon>Ecdysozoa</taxon>
        <taxon>Arthropoda</taxon>
        <taxon>Crustacea</taxon>
        <taxon>Oligostraca</taxon>
        <taxon>Ostracoda</taxon>
        <taxon>Podocopa</taxon>
        <taxon>Podocopida</taxon>
        <taxon>Darwinulocopina</taxon>
        <taxon>Darwinuloidea</taxon>
        <taxon>Darwinulidae</taxon>
        <taxon>Darwinula</taxon>
    </lineage>
</organism>
<proteinExistence type="inferred from homology"/>
<dbReference type="SUPFAM" id="SSF50685">
    <property type="entry name" value="Barwin-like endoglucanases"/>
    <property type="match status" value="1"/>
</dbReference>
<gene>
    <name evidence="10" type="ORF">DSTB1V02_LOCUS11570</name>
</gene>
<dbReference type="GO" id="GO:0008810">
    <property type="term" value="F:cellulase activity"/>
    <property type="evidence" value="ECO:0007669"/>
    <property type="project" value="UniProtKB-EC"/>
</dbReference>
<dbReference type="PANTHER" id="PTHR39730:SF1">
    <property type="entry name" value="ENDOGLUCANASE 1"/>
    <property type="match status" value="1"/>
</dbReference>
<dbReference type="InterPro" id="IPR052288">
    <property type="entry name" value="GH45_Enzymes"/>
</dbReference>
<evidence type="ECO:0000256" key="1">
    <source>
        <dbReference type="ARBA" id="ARBA00000966"/>
    </source>
</evidence>
<evidence type="ECO:0000313" key="11">
    <source>
        <dbReference type="Proteomes" id="UP000677054"/>
    </source>
</evidence>
<evidence type="ECO:0000256" key="6">
    <source>
        <dbReference type="ARBA" id="ARBA00023277"/>
    </source>
</evidence>